<keyword evidence="1" id="KW-0472">Membrane</keyword>
<sequence length="195" mass="20711">MEPVQWLILLAAVAGVLILADGLRRARRTVRDEQQKHDRTAFGEDAAMPAVPHRVADEPAAPVVAADSDSLPLACSRIGPRLRVVGHIETAESLVVAGRVEGRIEADGQVVTLLQGASTGPFLHARQLIAAGHLSGRAVVTERASLLAGACCEGQLDAARLDCREGARLQGRSDVGEVDADRRPRKMLAKRQAAL</sequence>
<dbReference type="EMBL" id="JBHLVX010000033">
    <property type="protein sequence ID" value="MFC0268055.1"/>
    <property type="molecule type" value="Genomic_DNA"/>
</dbReference>
<protein>
    <submittedName>
        <fullName evidence="2">Polymer-forming cytoskeletal protein</fullName>
    </submittedName>
</protein>
<organism evidence="2 3">
    <name type="scientific">Kushneria aurantia</name>
    <dbReference type="NCBI Taxonomy" id="504092"/>
    <lineage>
        <taxon>Bacteria</taxon>
        <taxon>Pseudomonadati</taxon>
        <taxon>Pseudomonadota</taxon>
        <taxon>Gammaproteobacteria</taxon>
        <taxon>Oceanospirillales</taxon>
        <taxon>Halomonadaceae</taxon>
        <taxon>Kushneria</taxon>
    </lineage>
</organism>
<name>A0ABV6G331_9GAMM</name>
<accession>A0ABV6G331</accession>
<dbReference type="RefSeq" id="WP_019952388.1">
    <property type="nucleotide sequence ID" value="NZ_JBHLVX010000033.1"/>
</dbReference>
<feature type="transmembrane region" description="Helical" evidence="1">
    <location>
        <begin position="6"/>
        <end position="23"/>
    </location>
</feature>
<keyword evidence="3" id="KW-1185">Reference proteome</keyword>
<dbReference type="Pfam" id="PF04519">
    <property type="entry name" value="Bactofilin"/>
    <property type="match status" value="1"/>
</dbReference>
<keyword evidence="1" id="KW-0812">Transmembrane</keyword>
<proteinExistence type="predicted"/>
<keyword evidence="1" id="KW-1133">Transmembrane helix</keyword>
<reference evidence="2 3" key="1">
    <citation type="submission" date="2024-09" db="EMBL/GenBank/DDBJ databases">
        <authorList>
            <person name="Sun Q."/>
            <person name="Mori K."/>
        </authorList>
    </citation>
    <scope>NUCLEOTIDE SEQUENCE [LARGE SCALE GENOMIC DNA]</scope>
    <source>
        <strain evidence="2 3">CCM 7415</strain>
    </source>
</reference>
<evidence type="ECO:0000256" key="1">
    <source>
        <dbReference type="SAM" id="Phobius"/>
    </source>
</evidence>
<evidence type="ECO:0000313" key="2">
    <source>
        <dbReference type="EMBL" id="MFC0268055.1"/>
    </source>
</evidence>
<comment type="caution">
    <text evidence="2">The sequence shown here is derived from an EMBL/GenBank/DDBJ whole genome shotgun (WGS) entry which is preliminary data.</text>
</comment>
<dbReference type="InterPro" id="IPR007607">
    <property type="entry name" value="BacA/B"/>
</dbReference>
<evidence type="ECO:0000313" key="3">
    <source>
        <dbReference type="Proteomes" id="UP001589814"/>
    </source>
</evidence>
<gene>
    <name evidence="2" type="ORF">ACFFHW_08680</name>
</gene>
<dbReference type="Proteomes" id="UP001589814">
    <property type="component" value="Unassembled WGS sequence"/>
</dbReference>